<organism evidence="3 4">
    <name type="scientific">Trichoplusia ni</name>
    <name type="common">Cabbage looper</name>
    <dbReference type="NCBI Taxonomy" id="7111"/>
    <lineage>
        <taxon>Eukaryota</taxon>
        <taxon>Metazoa</taxon>
        <taxon>Ecdysozoa</taxon>
        <taxon>Arthropoda</taxon>
        <taxon>Hexapoda</taxon>
        <taxon>Insecta</taxon>
        <taxon>Pterygota</taxon>
        <taxon>Neoptera</taxon>
        <taxon>Endopterygota</taxon>
        <taxon>Lepidoptera</taxon>
        <taxon>Glossata</taxon>
        <taxon>Ditrysia</taxon>
        <taxon>Noctuoidea</taxon>
        <taxon>Noctuidae</taxon>
        <taxon>Plusiinae</taxon>
        <taxon>Trichoplusia</taxon>
    </lineage>
</organism>
<reference evidence="4" key="1">
    <citation type="submission" date="2025-08" db="UniProtKB">
        <authorList>
            <consortium name="RefSeq"/>
        </authorList>
    </citation>
    <scope>IDENTIFICATION</scope>
</reference>
<dbReference type="KEGG" id="tnl:113495096"/>
<dbReference type="GO" id="GO:0005886">
    <property type="term" value="C:plasma membrane"/>
    <property type="evidence" value="ECO:0007669"/>
    <property type="project" value="TreeGrafter"/>
</dbReference>
<dbReference type="AlphaFoldDB" id="A0A7E5VMD9"/>
<dbReference type="OrthoDB" id="676979at2759"/>
<dbReference type="SMART" id="SM00369">
    <property type="entry name" value="LRR_TYP"/>
    <property type="match status" value="18"/>
</dbReference>
<dbReference type="PANTHER" id="PTHR24369">
    <property type="entry name" value="ANTIGEN BSP, PUTATIVE-RELATED"/>
    <property type="match status" value="1"/>
</dbReference>
<evidence type="ECO:0000256" key="1">
    <source>
        <dbReference type="ARBA" id="ARBA00022614"/>
    </source>
</evidence>
<dbReference type="InParanoid" id="A0A7E5VMD9"/>
<evidence type="ECO:0000313" key="4">
    <source>
        <dbReference type="RefSeq" id="XP_026729493.1"/>
    </source>
</evidence>
<dbReference type="Proteomes" id="UP000322000">
    <property type="component" value="Chromosome 6"/>
</dbReference>
<dbReference type="RefSeq" id="XP_026729493.1">
    <property type="nucleotide sequence ID" value="XM_026873692.1"/>
</dbReference>
<evidence type="ECO:0000313" key="3">
    <source>
        <dbReference type="Proteomes" id="UP000322000"/>
    </source>
</evidence>
<dbReference type="Pfam" id="PF13855">
    <property type="entry name" value="LRR_8"/>
    <property type="match status" value="5"/>
</dbReference>
<dbReference type="InterPro" id="IPR001611">
    <property type="entry name" value="Leu-rich_rpt"/>
</dbReference>
<keyword evidence="3" id="KW-1185">Reference proteome</keyword>
<evidence type="ECO:0000256" key="2">
    <source>
        <dbReference type="ARBA" id="ARBA00022737"/>
    </source>
</evidence>
<name>A0A7E5VMD9_TRINI</name>
<dbReference type="PROSITE" id="PS51450">
    <property type="entry name" value="LRR"/>
    <property type="match status" value="5"/>
</dbReference>
<dbReference type="FunFam" id="3.80.10.10:FF:001164">
    <property type="entry name" value="GH01279p"/>
    <property type="match status" value="2"/>
</dbReference>
<accession>A0A7E5VMD9</accession>
<dbReference type="InterPro" id="IPR032675">
    <property type="entry name" value="LRR_dom_sf"/>
</dbReference>
<keyword evidence="1" id="KW-0433">Leucine-rich repeat</keyword>
<proteinExistence type="predicted"/>
<dbReference type="InterPro" id="IPR003591">
    <property type="entry name" value="Leu-rich_rpt_typical-subtyp"/>
</dbReference>
<sequence length="842" mass="96416">MNDTLVSWTAGTTDNVLARSIVSDNIYTTIITIRSCRISEVENEAFSNLTALEYLDLSRNKIQILNFGVFEDTKLLISLNLSYNQLAYLPIGIFDQMTRLTHLDLKVNKINTVVFGIFDKLQELEYVDLSDNDIMGRELHPRLFDNRPFIKFIDFSRNDMMAAPGNWLQTFQSLQVLNLNGCFLNEIPAFAIKPNLRPLKQLVLSNNQISNLQNESLFVHLENLEHLDLSHNIIGKFLKIKHKKKKKRKKNVDGEIFQPLRRLKTILQNNRKVKIIPETLFRNIPKLTKIDLSVNKIEEVPLNAFKGSPLKDLNLSNNKITYLQDNFCLDLMNSGSKLKKFLFDSNPWQCACLMEFLTEVKILGIEYNSAKYERKELVCVTSTEFICKRNPNVIDMYVNTYRQLMGSTAIYVNNVKMSASWSSFILLTLLILIEARPKCTTTGTVVVCTASKTDYKLVRGLVSDNTHTTVVKLKGCRIIDVDYESFNNLTSLKHLDLSVNKIQKLKLGVIDEPTQLTHLNLSYNQLTGFPLGLFDQVTRITHLDLKGNKISNLELGVFDSLHGLKVLDLSSNNLVGRDLKPYVFDQSTHIIWLDYSRNDMNNAPQNLLHALDSLQFLNLDRCFLTEVPAFAIKSNLRTMRHLILSTNQISNLDNSAIFVNLDNLEILDLSYNLIEHINGDILAPLKKLQKIVLRSNKIKTIPNDLFRNIPKLITIDLFGNLIEDVPVNAFRGSPLKNLNLSNNKITYLQDNFCLELMNSGGQLKKFLFDPNPWQCACLMDLLREVKRLGIEYNSAKYNGKDPVCVTWNEFTCNRQSNANENYIDAYHEIKSTKKILWSNHGT</sequence>
<keyword evidence="2" id="KW-0677">Repeat</keyword>
<dbReference type="SUPFAM" id="SSF52058">
    <property type="entry name" value="L domain-like"/>
    <property type="match status" value="2"/>
</dbReference>
<dbReference type="InterPro" id="IPR050541">
    <property type="entry name" value="LRR_TM_domain-containing"/>
</dbReference>
<dbReference type="SMART" id="SM00365">
    <property type="entry name" value="LRR_SD22"/>
    <property type="match status" value="11"/>
</dbReference>
<protein>
    <submittedName>
        <fullName evidence="4">Slit homolog 3 protein-like</fullName>
    </submittedName>
</protein>
<dbReference type="Gene3D" id="3.80.10.10">
    <property type="entry name" value="Ribonuclease Inhibitor"/>
    <property type="match status" value="4"/>
</dbReference>
<dbReference type="PRINTS" id="PR00019">
    <property type="entry name" value="LEURICHRPT"/>
</dbReference>
<dbReference type="GeneID" id="113495096"/>
<dbReference type="PANTHER" id="PTHR24369:SF213">
    <property type="entry name" value="INSULIN LIKE GROWTH FACTOR BINDING PROTEIN ACID LABILE SUBUNIT"/>
    <property type="match status" value="1"/>
</dbReference>
<gene>
    <name evidence="4" type="primary">LOC113495096</name>
</gene>